<dbReference type="RefSeq" id="WP_157324147.1">
    <property type="nucleotide sequence ID" value="NZ_BMFX01000004.1"/>
</dbReference>
<evidence type="ECO:0000256" key="2">
    <source>
        <dbReference type="ARBA" id="ARBA00008072"/>
    </source>
</evidence>
<dbReference type="GO" id="GO:0046872">
    <property type="term" value="F:metal ion binding"/>
    <property type="evidence" value="ECO:0007669"/>
    <property type="project" value="UniProtKB-KW"/>
</dbReference>
<dbReference type="Gene3D" id="3.40.50.720">
    <property type="entry name" value="NAD(P)-binding Rossmann-like Domain"/>
    <property type="match status" value="1"/>
</dbReference>
<keyword evidence="7" id="KW-1185">Reference proteome</keyword>
<dbReference type="GO" id="GO:0016491">
    <property type="term" value="F:oxidoreductase activity"/>
    <property type="evidence" value="ECO:0007669"/>
    <property type="project" value="UniProtKB-KW"/>
</dbReference>
<dbReference type="InterPro" id="IPR036291">
    <property type="entry name" value="NAD(P)-bd_dom_sf"/>
</dbReference>
<proteinExistence type="inferred from homology"/>
<sequence length="327" mass="35132">MTTTPAHEFWIEAPYSARVRETALPEPGAEEVLIETEFSALSPGTETLIYRGEVPETVTALMAAPQQLGELPCPVSHGYLNVGRVSRGPQELLGQRVFTLAGHRSHVVVPGADCHPVPEGMPSERALLAGIAEVGLNAVWESQVTLGDRVAVVGAGLVGLVTALLLQRLSPARLQVLETAPGRRRRAQQLGLDAVSPEAAEADNDAVLHTSATALGLARALEITGDDAVLVEMSWYGAAEPQVPLGADFHARRLRLISSQVGQVAAPRRLRRSRSSRLAAALNLLDERFDALVTGSSPLEQLPQVMDAFARGQDWTRDEILHVVTYH</sequence>
<keyword evidence="5" id="KW-0560">Oxidoreductase</keyword>
<evidence type="ECO:0000256" key="5">
    <source>
        <dbReference type="ARBA" id="ARBA00023002"/>
    </source>
</evidence>
<comment type="caution">
    <text evidence="6">The sequence shown here is derived from an EMBL/GenBank/DDBJ whole genome shotgun (WGS) entry which is preliminary data.</text>
</comment>
<gene>
    <name evidence="6" type="ORF">GNZ21_10670</name>
</gene>
<dbReference type="InterPro" id="IPR011032">
    <property type="entry name" value="GroES-like_sf"/>
</dbReference>
<evidence type="ECO:0000313" key="6">
    <source>
        <dbReference type="EMBL" id="MVT26814.1"/>
    </source>
</evidence>
<evidence type="ECO:0000313" key="7">
    <source>
        <dbReference type="Proteomes" id="UP000460157"/>
    </source>
</evidence>
<accession>A0A7K1UK76</accession>
<keyword evidence="4" id="KW-0862">Zinc</keyword>
<comment type="cofactor">
    <cofactor evidence="1">
        <name>Zn(2+)</name>
        <dbReference type="ChEBI" id="CHEBI:29105"/>
    </cofactor>
</comment>
<dbReference type="SUPFAM" id="SSF50129">
    <property type="entry name" value="GroES-like"/>
    <property type="match status" value="1"/>
</dbReference>
<reference evidence="6 7" key="1">
    <citation type="submission" date="2019-12" db="EMBL/GenBank/DDBJ databases">
        <title>Nesterenkonia muleiensis sp. nov., a novel actinobacterium isolated from sap of Populus euphratica.</title>
        <authorList>
            <person name="Wang R."/>
        </authorList>
    </citation>
    <scope>NUCLEOTIDE SEQUENCE [LARGE SCALE GENOMIC DNA]</scope>
    <source>
        <strain evidence="6 7">F10</strain>
    </source>
</reference>
<name>A0A7K1UK76_9MICC</name>
<dbReference type="CDD" id="cd08255">
    <property type="entry name" value="2-desacetyl-2-hydroxyethyl_bacteriochlorophyllide_like"/>
    <property type="match status" value="1"/>
</dbReference>
<dbReference type="EMBL" id="WRPM01000072">
    <property type="protein sequence ID" value="MVT26814.1"/>
    <property type="molecule type" value="Genomic_DNA"/>
</dbReference>
<dbReference type="PANTHER" id="PTHR43350">
    <property type="entry name" value="NAD-DEPENDENT ALCOHOL DEHYDROGENASE"/>
    <property type="match status" value="1"/>
</dbReference>
<comment type="similarity">
    <text evidence="2">Belongs to the zinc-containing alcohol dehydrogenase family.</text>
</comment>
<dbReference type="Gene3D" id="3.90.180.10">
    <property type="entry name" value="Medium-chain alcohol dehydrogenases, catalytic domain"/>
    <property type="match status" value="1"/>
</dbReference>
<evidence type="ECO:0000256" key="1">
    <source>
        <dbReference type="ARBA" id="ARBA00001947"/>
    </source>
</evidence>
<dbReference type="PANTHER" id="PTHR43350:SF19">
    <property type="entry name" value="D-GULOSIDE 3-DEHYDROGENASE"/>
    <property type="match status" value="1"/>
</dbReference>
<dbReference type="AlphaFoldDB" id="A0A7K1UK76"/>
<dbReference type="OrthoDB" id="9781588at2"/>
<protein>
    <submittedName>
        <fullName evidence="6">Dehydrogenase</fullName>
    </submittedName>
</protein>
<evidence type="ECO:0000256" key="3">
    <source>
        <dbReference type="ARBA" id="ARBA00022723"/>
    </source>
</evidence>
<dbReference type="SUPFAM" id="SSF51735">
    <property type="entry name" value="NAD(P)-binding Rossmann-fold domains"/>
    <property type="match status" value="1"/>
</dbReference>
<evidence type="ECO:0000256" key="4">
    <source>
        <dbReference type="ARBA" id="ARBA00022833"/>
    </source>
</evidence>
<organism evidence="6 7">
    <name type="scientific">Nesterenkonia alkaliphila</name>
    <dbReference type="NCBI Taxonomy" id="1463631"/>
    <lineage>
        <taxon>Bacteria</taxon>
        <taxon>Bacillati</taxon>
        <taxon>Actinomycetota</taxon>
        <taxon>Actinomycetes</taxon>
        <taxon>Micrococcales</taxon>
        <taxon>Micrococcaceae</taxon>
        <taxon>Nesterenkonia</taxon>
    </lineage>
</organism>
<dbReference type="Proteomes" id="UP000460157">
    <property type="component" value="Unassembled WGS sequence"/>
</dbReference>
<keyword evidence="3" id="KW-0479">Metal-binding</keyword>